<protein>
    <submittedName>
        <fullName evidence="2">Uncharacterized protein</fullName>
    </submittedName>
</protein>
<dbReference type="Proteomes" id="UP001163104">
    <property type="component" value="Chromosome"/>
</dbReference>
<evidence type="ECO:0000256" key="1">
    <source>
        <dbReference type="SAM" id="Phobius"/>
    </source>
</evidence>
<dbReference type="RefSeq" id="WP_263599091.1">
    <property type="nucleotide sequence ID" value="NZ_CP107027.1"/>
</dbReference>
<feature type="transmembrane region" description="Helical" evidence="1">
    <location>
        <begin position="20"/>
        <end position="41"/>
    </location>
</feature>
<accession>A0AA46P2S6</accession>
<evidence type="ECO:0000313" key="3">
    <source>
        <dbReference type="Proteomes" id="UP001163104"/>
    </source>
</evidence>
<dbReference type="EMBL" id="CP107027">
    <property type="protein sequence ID" value="UYG93199.1"/>
    <property type="molecule type" value="Genomic_DNA"/>
</dbReference>
<evidence type="ECO:0000313" key="2">
    <source>
        <dbReference type="EMBL" id="UYG93199.1"/>
    </source>
</evidence>
<dbReference type="AlphaFoldDB" id="A0AA46P2S6"/>
<organism evidence="2 3">
    <name type="scientific">Cytobacillus firmus</name>
    <name type="common">Bacillus firmus</name>
    <dbReference type="NCBI Taxonomy" id="1399"/>
    <lineage>
        <taxon>Bacteria</taxon>
        <taxon>Bacillati</taxon>
        <taxon>Bacillota</taxon>
        <taxon>Bacilli</taxon>
        <taxon>Bacillales</taxon>
        <taxon>Bacillaceae</taxon>
        <taxon>Cytobacillus</taxon>
    </lineage>
</organism>
<name>A0AA46P2S6_CYTFI</name>
<keyword evidence="1" id="KW-0472">Membrane</keyword>
<keyword evidence="1" id="KW-1133">Transmembrane helix</keyword>
<reference evidence="2" key="1">
    <citation type="submission" date="2022-10" db="EMBL/GenBank/DDBJ databases">
        <title>Mechanism of multi-heavy metal repair in Cytobacillus Firmus M7.</title>
        <authorList>
            <person name="Li X."/>
            <person name="Yu C."/>
        </authorList>
    </citation>
    <scope>NUCLEOTIDE SEQUENCE</scope>
    <source>
        <strain evidence="2">M7</strain>
    </source>
</reference>
<feature type="transmembrane region" description="Helical" evidence="1">
    <location>
        <begin position="47"/>
        <end position="68"/>
    </location>
</feature>
<keyword evidence="1" id="KW-0812">Transmembrane</keyword>
<gene>
    <name evidence="2" type="ORF">OD459_12965</name>
</gene>
<proteinExistence type="predicted"/>
<sequence length="69" mass="7712">MEKIDFSPLKETSDMMASQLGLWALLTLAIVFLVIVILKIIRVPDRIIIAVASITTLLAGYKVFIFLFS</sequence>